<dbReference type="Proteomes" id="UP000095576">
    <property type="component" value="Unassembled WGS sequence"/>
</dbReference>
<dbReference type="PROSITE" id="PS51257">
    <property type="entry name" value="PROKAR_LIPOPROTEIN"/>
    <property type="match status" value="1"/>
</dbReference>
<dbReference type="Pfam" id="PF01833">
    <property type="entry name" value="TIG"/>
    <property type="match status" value="1"/>
</dbReference>
<dbReference type="PANTHER" id="PTHR13833">
    <property type="match status" value="1"/>
</dbReference>
<dbReference type="SUPFAM" id="SSF63825">
    <property type="entry name" value="YWTD domain"/>
    <property type="match status" value="1"/>
</dbReference>
<dbReference type="SUPFAM" id="SSF81296">
    <property type="entry name" value="E set domains"/>
    <property type="match status" value="1"/>
</dbReference>
<dbReference type="RefSeq" id="WP_055300761.1">
    <property type="nucleotide sequence ID" value="NZ_CZAP01000021.1"/>
</dbReference>
<feature type="domain" description="IPT/TIG" evidence="2">
    <location>
        <begin position="41"/>
        <end position="123"/>
    </location>
</feature>
<reference evidence="3 4" key="1">
    <citation type="submission" date="2015-09" db="EMBL/GenBank/DDBJ databases">
        <authorList>
            <consortium name="Pathogen Informatics"/>
        </authorList>
    </citation>
    <scope>NUCLEOTIDE SEQUENCE [LARGE SCALE GENOMIC DNA]</scope>
    <source>
        <strain evidence="3 4">2789STDY5834899</strain>
    </source>
</reference>
<protein>
    <submittedName>
        <fullName evidence="3">NHL repeat-containing protein</fullName>
    </submittedName>
</protein>
<dbReference type="InterPro" id="IPR013783">
    <property type="entry name" value="Ig-like_fold"/>
</dbReference>
<dbReference type="CDD" id="cd00603">
    <property type="entry name" value="IPT_PCSR"/>
    <property type="match status" value="1"/>
</dbReference>
<feature type="chain" id="PRO_5008033736" evidence="1">
    <location>
        <begin position="23"/>
        <end position="429"/>
    </location>
</feature>
<evidence type="ECO:0000313" key="4">
    <source>
        <dbReference type="Proteomes" id="UP000095576"/>
    </source>
</evidence>
<keyword evidence="1" id="KW-0732">Signal</keyword>
<dbReference type="EMBL" id="CZAP01000021">
    <property type="protein sequence ID" value="CUQ06716.1"/>
    <property type="molecule type" value="Genomic_DNA"/>
</dbReference>
<dbReference type="Gene3D" id="2.120.10.30">
    <property type="entry name" value="TolB, C-terminal domain"/>
    <property type="match status" value="1"/>
</dbReference>
<dbReference type="InterPro" id="IPR011042">
    <property type="entry name" value="6-blade_b-propeller_TolB-like"/>
</dbReference>
<dbReference type="Gene3D" id="2.60.40.10">
    <property type="entry name" value="Immunoglobulins"/>
    <property type="match status" value="1"/>
</dbReference>
<accession>A0A174TC99</accession>
<dbReference type="AlphaFoldDB" id="A0A174TC99"/>
<dbReference type="PANTHER" id="PTHR13833:SF71">
    <property type="entry name" value="NHL DOMAIN-CONTAINING PROTEIN"/>
    <property type="match status" value="1"/>
</dbReference>
<name>A0A174TC99_BACT4</name>
<dbReference type="InterPro" id="IPR002909">
    <property type="entry name" value="IPT_dom"/>
</dbReference>
<sequence>MKNCIFYFLMLALLFLVGSCKDSDDNKSTGATYDPNQPVTVESFMPAGGKLREKVIVKGSNFGTDKSKVKVYFVDGTAERQSTVINVDDETIYCLAPRQLPGGNHIKVVVEDKEVITDATFEYEQAQNVSTIAGSQNVRKSEDGTLAEASFEYTWGIGAVGNNTVLVFQRDNPRVRLVSVDDNKVTTIHPGFKAGKPAVTKDRQKVYAAGWEGGHTIYMYTKGTGWAPTRIGQLGTQYAGRVLSVALDKSEEWLYFVDANKKFARFNVTTQEIEDIATLEISGSLHSNGVYLVYHPLYDCFFMSNQLTYSVYRLEKDGTCEVFAGSSTQARVQDGYREEAYFAQPNGMAIDEDGNFFIVEGFKAYVLRKISVEDGYVSTVAGMVDVASQIDGTPLEATFNYPYDICYDGEGGFWIAEGWGQAVRKYAVE</sequence>
<dbReference type="InterPro" id="IPR014756">
    <property type="entry name" value="Ig_E-set"/>
</dbReference>
<evidence type="ECO:0000259" key="2">
    <source>
        <dbReference type="Pfam" id="PF01833"/>
    </source>
</evidence>
<feature type="signal peptide" evidence="1">
    <location>
        <begin position="1"/>
        <end position="22"/>
    </location>
</feature>
<gene>
    <name evidence="3" type="ORF">ERS852511_04196</name>
</gene>
<evidence type="ECO:0000313" key="3">
    <source>
        <dbReference type="EMBL" id="CUQ06716.1"/>
    </source>
</evidence>
<proteinExistence type="predicted"/>
<organism evidence="3 4">
    <name type="scientific">Bacteroides thetaiotaomicron</name>
    <dbReference type="NCBI Taxonomy" id="818"/>
    <lineage>
        <taxon>Bacteria</taxon>
        <taxon>Pseudomonadati</taxon>
        <taxon>Bacteroidota</taxon>
        <taxon>Bacteroidia</taxon>
        <taxon>Bacteroidales</taxon>
        <taxon>Bacteroidaceae</taxon>
        <taxon>Bacteroides</taxon>
    </lineage>
</organism>
<evidence type="ECO:0000256" key="1">
    <source>
        <dbReference type="SAM" id="SignalP"/>
    </source>
</evidence>